<dbReference type="OrthoDB" id="2380563at2"/>
<keyword evidence="3" id="KW-1185">Reference proteome</keyword>
<keyword evidence="1" id="KW-1133">Transmembrane helix</keyword>
<organism evidence="2 3">
    <name type="scientific">Pontibacillus litoralis JSM 072002</name>
    <dbReference type="NCBI Taxonomy" id="1385512"/>
    <lineage>
        <taxon>Bacteria</taxon>
        <taxon>Bacillati</taxon>
        <taxon>Bacillota</taxon>
        <taxon>Bacilli</taxon>
        <taxon>Bacillales</taxon>
        <taxon>Bacillaceae</taxon>
        <taxon>Pontibacillus</taxon>
    </lineage>
</organism>
<evidence type="ECO:0008006" key="4">
    <source>
        <dbReference type="Google" id="ProtNLM"/>
    </source>
</evidence>
<feature type="transmembrane region" description="Helical" evidence="1">
    <location>
        <begin position="12"/>
        <end position="44"/>
    </location>
</feature>
<dbReference type="InterPro" id="IPR025576">
    <property type="entry name" value="YwiC"/>
</dbReference>
<dbReference type="Proteomes" id="UP000030401">
    <property type="component" value="Unassembled WGS sequence"/>
</dbReference>
<keyword evidence="1" id="KW-0472">Membrane</keyword>
<evidence type="ECO:0000313" key="3">
    <source>
        <dbReference type="Proteomes" id="UP000030401"/>
    </source>
</evidence>
<feature type="transmembrane region" description="Helical" evidence="1">
    <location>
        <begin position="88"/>
        <end position="106"/>
    </location>
</feature>
<sequence>MKLVLPREHGTWAMFLLPVLLGTFLSSPSFVHVLFIVGWFFLFLSATPMYNAIRMERKRKEMMKWFITYLAFGLIFLIPVILIQPRIVYFSLCLPPLIGVNVYFILEKNERSLWNDFSGIVLFSLGGAATYFLGTKSFTSEMVNLSLYLILYFMGSAFYVKSLIREWKNKKFKWFSHVFHGLLLIPPIFITSMTMSLAYVPNVLKDWFTTRKRRLKPIHIGITEIVNACVFFVLCLLLF</sequence>
<dbReference type="eggNOG" id="ENOG502ZBRV">
    <property type="taxonomic scope" value="Bacteria"/>
</dbReference>
<keyword evidence="1" id="KW-0812">Transmembrane</keyword>
<feature type="transmembrane region" description="Helical" evidence="1">
    <location>
        <begin position="176"/>
        <end position="198"/>
    </location>
</feature>
<comment type="caution">
    <text evidence="2">The sequence shown here is derived from an EMBL/GenBank/DDBJ whole genome shotgun (WGS) entry which is preliminary data.</text>
</comment>
<protein>
    <recommendedName>
        <fullName evidence="4">YwiC-like protein</fullName>
    </recommendedName>
</protein>
<dbReference type="AlphaFoldDB" id="A0A0A5GAA3"/>
<dbReference type="Pfam" id="PF14256">
    <property type="entry name" value="YwiC"/>
    <property type="match status" value="1"/>
</dbReference>
<dbReference type="RefSeq" id="WP_036832788.1">
    <property type="nucleotide sequence ID" value="NZ_AVPG01000004.1"/>
</dbReference>
<evidence type="ECO:0000313" key="2">
    <source>
        <dbReference type="EMBL" id="KGX88015.1"/>
    </source>
</evidence>
<feature type="transmembrane region" description="Helical" evidence="1">
    <location>
        <begin position="65"/>
        <end position="82"/>
    </location>
</feature>
<name>A0A0A5GAA3_9BACI</name>
<proteinExistence type="predicted"/>
<reference evidence="2 3" key="1">
    <citation type="submission" date="2013-08" db="EMBL/GenBank/DDBJ databases">
        <authorList>
            <person name="Huang J."/>
            <person name="Wang G."/>
        </authorList>
    </citation>
    <scope>NUCLEOTIDE SEQUENCE [LARGE SCALE GENOMIC DNA]</scope>
    <source>
        <strain evidence="2 3">JSM 072002</strain>
    </source>
</reference>
<feature type="transmembrane region" description="Helical" evidence="1">
    <location>
        <begin position="145"/>
        <end position="164"/>
    </location>
</feature>
<accession>A0A0A5GAA3</accession>
<dbReference type="EMBL" id="AVPG01000004">
    <property type="protein sequence ID" value="KGX88015.1"/>
    <property type="molecule type" value="Genomic_DNA"/>
</dbReference>
<feature type="transmembrane region" description="Helical" evidence="1">
    <location>
        <begin position="218"/>
        <end position="238"/>
    </location>
</feature>
<evidence type="ECO:0000256" key="1">
    <source>
        <dbReference type="SAM" id="Phobius"/>
    </source>
</evidence>
<feature type="transmembrane region" description="Helical" evidence="1">
    <location>
        <begin position="113"/>
        <end position="133"/>
    </location>
</feature>
<dbReference type="STRING" id="1385512.N784_12325"/>
<gene>
    <name evidence="2" type="ORF">N784_12325</name>
</gene>